<evidence type="ECO:0000256" key="3">
    <source>
        <dbReference type="ARBA" id="ARBA00022618"/>
    </source>
</evidence>
<keyword evidence="4" id="KW-0256">Endoplasmic reticulum</keyword>
<dbReference type="Proteomes" id="UP000835206">
    <property type="component" value="Chromosome 6"/>
</dbReference>
<dbReference type="AlphaFoldDB" id="A0A9B0C0R3"/>
<evidence type="ECO:0000256" key="1">
    <source>
        <dbReference type="ARBA" id="ARBA00004240"/>
    </source>
</evidence>
<evidence type="ECO:0000313" key="9">
    <source>
        <dbReference type="RefSeq" id="XP_003396049.1"/>
    </source>
</evidence>
<dbReference type="SUPFAM" id="SSF48403">
    <property type="entry name" value="Ankyrin repeat"/>
    <property type="match status" value="1"/>
</dbReference>
<keyword evidence="8" id="KW-1185">Reference proteome</keyword>
<evidence type="ECO:0000259" key="7">
    <source>
        <dbReference type="Pfam" id="PF24567"/>
    </source>
</evidence>
<dbReference type="GO" id="GO:0051301">
    <property type="term" value="P:cell division"/>
    <property type="evidence" value="ECO:0007669"/>
    <property type="project" value="UniProtKB-KW"/>
</dbReference>
<dbReference type="Gene3D" id="1.25.40.20">
    <property type="entry name" value="Ankyrin repeat-containing domain"/>
    <property type="match status" value="1"/>
</dbReference>
<feature type="domain" description="ANKLE2 third alpha/beta" evidence="7">
    <location>
        <begin position="281"/>
        <end position="396"/>
    </location>
</feature>
<accession>A0A9B0C0R3</accession>
<dbReference type="Pfam" id="PF00023">
    <property type="entry name" value="Ank"/>
    <property type="match status" value="1"/>
</dbReference>
<reference evidence="9" key="1">
    <citation type="submission" date="2025-08" db="UniProtKB">
        <authorList>
            <consortium name="RefSeq"/>
        </authorList>
    </citation>
    <scope>IDENTIFICATION</scope>
</reference>
<sequence length="570" mass="65586">MDENVQTLHGIHGNSNVSNEIIYHAVYIPEENIDSSIENSIKENIRVYQDKAEALKIIKEFKTGRLKSFKKRSEAEEYAQSGFEKSNYVNSTLINPTVPVVEEKSNNFKAPRSQDLICFKKLIKDGDLYAVKTTVWGNPRYLIGSGDTPAILQEGCRYNALHIAVRADRPDMCELILNTVGNTDFIKLLYGDECKSYVDRAQIMLDLYLNTPDKGLNETPLHFAVKFGLKNVVRILVSYPCCIRTLPNKYKQLPIDIICTRTCQEDEGLKKEIRFLLEDQYYVPVLRSDDNTLQPVIGEPFSPTNLLSLNTDPISPRLEVRAFAGPMTKSRALEFRKKWKTPPRLRMTPIKKTDDESNAIDSPTNNLALRLQDAEKGLERVGRDLAEEYQVSWKEYWLFLNDFADFRTKEGLMKLEKYLEHKFQNQLLHHNQTSNENLINSNKNAQTKSQIDEIDYLCNKLQSWSLLTSNGEEQNNVDELEFFTPPSSPKLTVDSDDEMQNAEEGHGTFLEGPVPTKLDHAVYNAVSTSLNSITYPNIYRWQHDMQLAMKRDLHRKNSIRGIRRKLIMNF</sequence>
<dbReference type="PANTHER" id="PTHR12349">
    <property type="entry name" value="ANKYRIN REPEAT AND LEM DOMAIN-CONTAINING PROTEIN 2"/>
    <property type="match status" value="1"/>
</dbReference>
<keyword evidence="3" id="KW-0132">Cell division</keyword>
<dbReference type="FunFam" id="1.25.40.20:FF:000072">
    <property type="entry name" value="Ankyrin repeat and LEM domain containing 2"/>
    <property type="match status" value="1"/>
</dbReference>
<evidence type="ECO:0000256" key="5">
    <source>
        <dbReference type="ARBA" id="ARBA00023043"/>
    </source>
</evidence>
<gene>
    <name evidence="9" type="primary">LOC100650559</name>
</gene>
<protein>
    <submittedName>
        <fullName evidence="9">Ankyrin repeat and LEM domain-containing protein 2</fullName>
    </submittedName>
</protein>
<organism evidence="8 9">
    <name type="scientific">Bombus terrestris</name>
    <name type="common">Buff-tailed bumblebee</name>
    <name type="synonym">Apis terrestris</name>
    <dbReference type="NCBI Taxonomy" id="30195"/>
    <lineage>
        <taxon>Eukaryota</taxon>
        <taxon>Metazoa</taxon>
        <taxon>Ecdysozoa</taxon>
        <taxon>Arthropoda</taxon>
        <taxon>Hexapoda</taxon>
        <taxon>Insecta</taxon>
        <taxon>Pterygota</taxon>
        <taxon>Neoptera</taxon>
        <taxon>Endopterygota</taxon>
        <taxon>Hymenoptera</taxon>
        <taxon>Apocrita</taxon>
        <taxon>Aculeata</taxon>
        <taxon>Apoidea</taxon>
        <taxon>Anthophila</taxon>
        <taxon>Apidae</taxon>
        <taxon>Bombus</taxon>
        <taxon>Bombus</taxon>
    </lineage>
</organism>
<dbReference type="InterPro" id="IPR002110">
    <property type="entry name" value="Ankyrin_rpt"/>
</dbReference>
<dbReference type="Pfam" id="PF24567">
    <property type="entry name" value="ANKLE2_3rd"/>
    <property type="match status" value="1"/>
</dbReference>
<dbReference type="GO" id="GO:0051721">
    <property type="term" value="F:protein phosphatase 2A binding"/>
    <property type="evidence" value="ECO:0007669"/>
    <property type="project" value="TreeGrafter"/>
</dbReference>
<dbReference type="PANTHER" id="PTHR12349:SF4">
    <property type="entry name" value="ANKYRIN REPEAT AND LEM DOMAIN-CONTAINING PROTEIN 2"/>
    <property type="match status" value="1"/>
</dbReference>
<dbReference type="SMART" id="SM00248">
    <property type="entry name" value="ANK"/>
    <property type="match status" value="2"/>
</dbReference>
<dbReference type="RefSeq" id="XP_003396049.1">
    <property type="nucleotide sequence ID" value="XM_003396001.4"/>
</dbReference>
<dbReference type="CTD" id="23141"/>
<keyword evidence="6" id="KW-0131">Cell cycle</keyword>
<dbReference type="GO" id="GO:0007399">
    <property type="term" value="P:nervous system development"/>
    <property type="evidence" value="ECO:0007669"/>
    <property type="project" value="UniProtKB-ARBA"/>
</dbReference>
<keyword evidence="5" id="KW-0040">ANK repeat</keyword>
<comment type="similarity">
    <text evidence="2">Belongs to the ANKLE2 family.</text>
</comment>
<proteinExistence type="inferred from homology"/>
<dbReference type="InterPro" id="IPR036770">
    <property type="entry name" value="Ankyrin_rpt-contain_sf"/>
</dbReference>
<comment type="subcellular location">
    <subcellularLocation>
        <location evidence="1">Endoplasmic reticulum</location>
    </subcellularLocation>
</comment>
<evidence type="ECO:0000256" key="2">
    <source>
        <dbReference type="ARBA" id="ARBA00007597"/>
    </source>
</evidence>
<dbReference type="InterPro" id="IPR056237">
    <property type="entry name" value="ANKLE2_3rd"/>
</dbReference>
<evidence type="ECO:0000313" key="8">
    <source>
        <dbReference type="Proteomes" id="UP000835206"/>
    </source>
</evidence>
<name>A0A9B0C0R3_BOMTE</name>
<dbReference type="GO" id="GO:0031468">
    <property type="term" value="P:nuclear membrane reassembly"/>
    <property type="evidence" value="ECO:0007669"/>
    <property type="project" value="UniProtKB-ARBA"/>
</dbReference>
<dbReference type="GeneID" id="100650559"/>
<evidence type="ECO:0000256" key="4">
    <source>
        <dbReference type="ARBA" id="ARBA00022824"/>
    </source>
</evidence>
<dbReference type="GO" id="GO:0005783">
    <property type="term" value="C:endoplasmic reticulum"/>
    <property type="evidence" value="ECO:0007669"/>
    <property type="project" value="UniProtKB-SubCell"/>
</dbReference>
<evidence type="ECO:0000256" key="6">
    <source>
        <dbReference type="ARBA" id="ARBA00023306"/>
    </source>
</evidence>
<dbReference type="OrthoDB" id="7446186at2759"/>
<dbReference type="KEGG" id="bter:100650559"/>